<evidence type="ECO:0000256" key="3">
    <source>
        <dbReference type="ARBA" id="ARBA00012657"/>
    </source>
</evidence>
<keyword evidence="20" id="KW-0472">Membrane</keyword>
<evidence type="ECO:0000313" key="21">
    <source>
        <dbReference type="Ensembl" id="ENSSPUP00000017462.1"/>
    </source>
</evidence>
<dbReference type="EC" id="3.2.1.45" evidence="4"/>
<dbReference type="OMA" id="HGSNDFY"/>
<evidence type="ECO:0000256" key="8">
    <source>
        <dbReference type="ARBA" id="ARBA00033698"/>
    </source>
</evidence>
<evidence type="ECO:0000256" key="16">
    <source>
        <dbReference type="ARBA" id="ARBA00079026"/>
    </source>
</evidence>
<organism evidence="21 22">
    <name type="scientific">Sphenodon punctatus</name>
    <name type="common">Tuatara</name>
    <name type="synonym">Hatteria punctata</name>
    <dbReference type="NCBI Taxonomy" id="8508"/>
    <lineage>
        <taxon>Eukaryota</taxon>
        <taxon>Metazoa</taxon>
        <taxon>Chordata</taxon>
        <taxon>Craniata</taxon>
        <taxon>Vertebrata</taxon>
        <taxon>Euteleostomi</taxon>
        <taxon>Lepidosauria</taxon>
        <taxon>Sphenodontia</taxon>
        <taxon>Sphenodontidae</taxon>
        <taxon>Sphenodon</taxon>
    </lineage>
</organism>
<evidence type="ECO:0000256" key="10">
    <source>
        <dbReference type="ARBA" id="ARBA00050809"/>
    </source>
</evidence>
<name>A0A8D0L8Y6_SPHPU</name>
<evidence type="ECO:0000256" key="13">
    <source>
        <dbReference type="ARBA" id="ARBA00052085"/>
    </source>
</evidence>
<comment type="catalytic activity">
    <reaction evidence="9">
        <text>beta-D-galactosyl-(1&lt;-&gt;1)-sphing-4-enine + H2O = sphing-4-enine + D-galactose</text>
        <dbReference type="Rhea" id="RHEA:43908"/>
        <dbReference type="ChEBI" id="CHEBI:4139"/>
        <dbReference type="ChEBI" id="CHEBI:15377"/>
        <dbReference type="ChEBI" id="CHEBI:57756"/>
        <dbReference type="ChEBI" id="CHEBI:57934"/>
    </reaction>
    <physiologicalReaction direction="left-to-right" evidence="9">
        <dbReference type="Rhea" id="RHEA:43909"/>
    </physiologicalReaction>
</comment>
<dbReference type="AlphaFoldDB" id="A0A8D0L8Y6"/>
<evidence type="ECO:0000256" key="5">
    <source>
        <dbReference type="ARBA" id="ARBA00012744"/>
    </source>
</evidence>
<evidence type="ECO:0000256" key="12">
    <source>
        <dbReference type="ARBA" id="ARBA00051666"/>
    </source>
</evidence>
<keyword evidence="7" id="KW-0326">Glycosidase</keyword>
<comment type="similarity">
    <text evidence="14">Belongs to the glycosyl hydrolase 1 family. Klotho subfamily.</text>
</comment>
<dbReference type="PROSITE" id="PS00572">
    <property type="entry name" value="GLYCOSYL_HYDROL_F1_1"/>
    <property type="match status" value="1"/>
</dbReference>
<dbReference type="SUPFAM" id="SSF51445">
    <property type="entry name" value="(Trans)glycosidases"/>
    <property type="match status" value="1"/>
</dbReference>
<evidence type="ECO:0000256" key="7">
    <source>
        <dbReference type="ARBA" id="ARBA00023295"/>
    </source>
</evidence>
<dbReference type="GeneTree" id="ENSGT00940000157369"/>
<evidence type="ECO:0000256" key="18">
    <source>
        <dbReference type="ARBA" id="ARBA00083229"/>
    </source>
</evidence>
<dbReference type="GO" id="GO:0004348">
    <property type="term" value="F:glucosylceramidase activity"/>
    <property type="evidence" value="ECO:0007669"/>
    <property type="project" value="UniProtKB-EC"/>
</dbReference>
<dbReference type="Proteomes" id="UP000694392">
    <property type="component" value="Unplaced"/>
</dbReference>
<comment type="catalytic activity">
    <reaction evidence="2">
        <text>a beta-D-glucosyl-(1&lt;-&gt;1')-N-acylsphing-4-enine + H2O = an N-acylsphing-4-enine + D-glucose</text>
        <dbReference type="Rhea" id="RHEA:13269"/>
        <dbReference type="ChEBI" id="CHEBI:4167"/>
        <dbReference type="ChEBI" id="CHEBI:15377"/>
        <dbReference type="ChEBI" id="CHEBI:22801"/>
        <dbReference type="ChEBI" id="CHEBI:52639"/>
        <dbReference type="EC" id="3.2.1.45"/>
    </reaction>
    <physiologicalReaction direction="left-to-right" evidence="2">
        <dbReference type="Rhea" id="RHEA:13270"/>
    </physiologicalReaction>
</comment>
<proteinExistence type="inferred from homology"/>
<dbReference type="Ensembl" id="ENSSPUT00000018591.1">
    <property type="protein sequence ID" value="ENSSPUP00000017462.1"/>
    <property type="gene ID" value="ENSSPUG00000013481.1"/>
</dbReference>
<comment type="catalytic activity">
    <reaction evidence="8">
        <text>a beta-D-galactosyl-(1&lt;-&gt;1')-N-acylsphing-4-enine + H2O = an N-acylsphing-4-enine + D-galactose</text>
        <dbReference type="Rhea" id="RHEA:14297"/>
        <dbReference type="ChEBI" id="CHEBI:4139"/>
        <dbReference type="ChEBI" id="CHEBI:15377"/>
        <dbReference type="ChEBI" id="CHEBI:18390"/>
        <dbReference type="ChEBI" id="CHEBI:52639"/>
        <dbReference type="EC" id="3.2.1.46"/>
    </reaction>
    <physiologicalReaction direction="left-to-right" evidence="8">
        <dbReference type="Rhea" id="RHEA:14298"/>
    </physiologicalReaction>
</comment>
<dbReference type="InterPro" id="IPR017853">
    <property type="entry name" value="GH"/>
</dbReference>
<evidence type="ECO:0000313" key="22">
    <source>
        <dbReference type="Proteomes" id="UP000694392"/>
    </source>
</evidence>
<dbReference type="FunFam" id="3.20.20.80:FF:000011">
    <property type="entry name" value="Cytosolic beta-glucosidase"/>
    <property type="match status" value="1"/>
</dbReference>
<accession>A0A8D0L8Y6</accession>
<evidence type="ECO:0000256" key="4">
    <source>
        <dbReference type="ARBA" id="ARBA00012658"/>
    </source>
</evidence>
<dbReference type="GO" id="GO:0002089">
    <property type="term" value="P:lens morphogenesis in camera-type eye"/>
    <property type="evidence" value="ECO:0007669"/>
    <property type="project" value="Ensembl"/>
</dbReference>
<dbReference type="InterPro" id="IPR018120">
    <property type="entry name" value="Glyco_hydro_1_AS"/>
</dbReference>
<keyword evidence="6" id="KW-0378">Hydrolase</keyword>
<protein>
    <recommendedName>
        <fullName evidence="15">Cytosolic beta-glucosidase</fullName>
        <ecNumber evidence="5">3.2.1.21</ecNumber>
        <ecNumber evidence="4">3.2.1.45</ecNumber>
        <ecNumber evidence="3">3.2.1.46</ecNumber>
    </recommendedName>
    <alternativeName>
        <fullName evidence="16">Cytosolic galactosylceramidase</fullName>
    </alternativeName>
    <alternativeName>
        <fullName evidence="18">Cytosolic glucosylceramidase</fullName>
    </alternativeName>
    <alternativeName>
        <fullName evidence="17">Cytosolic glycosylceramidase</fullName>
    </alternativeName>
</protein>
<evidence type="ECO:0000256" key="6">
    <source>
        <dbReference type="ARBA" id="ARBA00022801"/>
    </source>
</evidence>
<comment type="catalytic activity">
    <reaction evidence="11">
        <text>a beta-D-xylosyl-(1&lt;-&gt;1')-N-acylsphing-4-enine + cholesterol = cholesteryl 3-beta-D-xyloside + an N-acylsphing-4-enine</text>
        <dbReference type="Rhea" id="RHEA:70239"/>
        <dbReference type="ChEBI" id="CHEBI:16113"/>
        <dbReference type="ChEBI" id="CHEBI:52639"/>
        <dbReference type="ChEBI" id="CHEBI:189067"/>
        <dbReference type="ChEBI" id="CHEBI:189068"/>
    </reaction>
    <physiologicalReaction direction="left-to-right" evidence="11">
        <dbReference type="Rhea" id="RHEA:70240"/>
    </physiologicalReaction>
    <physiologicalReaction direction="right-to-left" evidence="11">
        <dbReference type="Rhea" id="RHEA:70241"/>
    </physiologicalReaction>
</comment>
<evidence type="ECO:0000256" key="9">
    <source>
        <dbReference type="ARBA" id="ARBA00048813"/>
    </source>
</evidence>
<comment type="catalytic activity">
    <reaction evidence="1">
        <text>Hydrolysis of terminal, non-reducing beta-D-glucosyl residues with release of beta-D-glucose.</text>
        <dbReference type="EC" id="3.2.1.21"/>
    </reaction>
</comment>
<dbReference type="GO" id="GO:0016052">
    <property type="term" value="P:carbohydrate catabolic process"/>
    <property type="evidence" value="ECO:0007669"/>
    <property type="project" value="UniProtKB-ARBA"/>
</dbReference>
<feature type="active site" description="Nucleophile" evidence="19">
    <location>
        <position position="317"/>
    </location>
</feature>
<reference evidence="21" key="1">
    <citation type="submission" date="2025-08" db="UniProtKB">
        <authorList>
            <consortium name="Ensembl"/>
        </authorList>
    </citation>
    <scope>IDENTIFICATION</scope>
</reference>
<evidence type="ECO:0000256" key="19">
    <source>
        <dbReference type="PROSITE-ProRule" id="PRU10055"/>
    </source>
</evidence>
<gene>
    <name evidence="21" type="primary">LCTL</name>
</gene>
<dbReference type="PANTHER" id="PTHR10353:SF336">
    <property type="entry name" value="LACTASE-LIKE PROTEIN"/>
    <property type="match status" value="1"/>
</dbReference>
<dbReference type="GO" id="GO:0004336">
    <property type="term" value="F:galactosylceramidase activity"/>
    <property type="evidence" value="ECO:0007669"/>
    <property type="project" value="UniProtKB-EC"/>
</dbReference>
<dbReference type="EC" id="3.2.1.46" evidence="3"/>
<sequence length="474" mass="54825">EDIQLLKELKVNHYLLSISWPRILPTGIKTEQVNEKGIEFYNNTINSLLENKIIPIVILYYWDLPQVLQEKYSGWQNISMINYFNDYADLCFENFGDSVKHWITFSNPWAVAEEGYETGKHAPGMRLSASGAYKAAHHIIKAHAKVWHSYNKRWRRKQQGMVGISLTSAWGEPVDLSNPKDIEAAETYVQFYLGWFANPIFSGDYPEIMKNYIGRKSTQQGPGMSRLPTFSAQEKSYIKGTSDFLGIGHFTTRYITHKNYPSLQGASYHTDRDLAELVDPKWPDPGSKWLYSVPWGFRRLLNFVKTQYGNPLIYVTENGVSEKAQCPQLCDEWRMEYLKDYINEMLKAINDGVNVRGYTAWSLLDKFEWKEGYSARFGLYYVDFNNENKLRYPKASVQYYKKIIGANGFPNAREVHSWYQKATETCSTTNRLLAAEPLTTHMEMVTEIVVPTVFTLCILISAVLLMFLLRKHSL</sequence>
<keyword evidence="20" id="KW-0812">Transmembrane</keyword>
<keyword evidence="20" id="KW-1133">Transmembrane helix</keyword>
<evidence type="ECO:0000256" key="20">
    <source>
        <dbReference type="SAM" id="Phobius"/>
    </source>
</evidence>
<dbReference type="InterPro" id="IPR001360">
    <property type="entry name" value="Glyco_hydro_1"/>
</dbReference>
<evidence type="ECO:0000256" key="14">
    <source>
        <dbReference type="ARBA" id="ARBA00060858"/>
    </source>
</evidence>
<dbReference type="GO" id="GO:0005903">
    <property type="term" value="C:brush border"/>
    <property type="evidence" value="ECO:0007669"/>
    <property type="project" value="Ensembl"/>
</dbReference>
<keyword evidence="22" id="KW-1185">Reference proteome</keyword>
<comment type="catalytic activity">
    <reaction evidence="12">
        <text>beta-D-glucosyl-(1&lt;-&gt;1)-N-octadecanoylsphing-4-enine + H2O = N-octadecanoylsphing-4-enine + D-glucose</text>
        <dbReference type="Rhea" id="RHEA:59284"/>
        <dbReference type="ChEBI" id="CHEBI:4167"/>
        <dbReference type="ChEBI" id="CHEBI:15377"/>
        <dbReference type="ChEBI" id="CHEBI:72961"/>
        <dbReference type="ChEBI" id="CHEBI:84719"/>
    </reaction>
    <physiologicalReaction direction="left-to-right" evidence="12">
        <dbReference type="Rhea" id="RHEA:59285"/>
    </physiologicalReaction>
</comment>
<dbReference type="PRINTS" id="PR00131">
    <property type="entry name" value="GLHYDRLASE1"/>
</dbReference>
<dbReference type="Pfam" id="PF00232">
    <property type="entry name" value="Glyco_hydro_1"/>
    <property type="match status" value="1"/>
</dbReference>
<dbReference type="Gene3D" id="3.20.20.80">
    <property type="entry name" value="Glycosidases"/>
    <property type="match status" value="1"/>
</dbReference>
<dbReference type="GO" id="GO:0008422">
    <property type="term" value="F:beta-glucosidase activity"/>
    <property type="evidence" value="ECO:0007669"/>
    <property type="project" value="UniProtKB-EC"/>
</dbReference>
<comment type="catalytic activity">
    <reaction evidence="10">
        <text>beta-D-galactosyl-(1&lt;-&gt;1')-N-octadecanoylsphing-4-enine + H2O = N-octadecanoylsphing-4-enine + D-galactose</text>
        <dbReference type="Rhea" id="RHEA:59292"/>
        <dbReference type="ChEBI" id="CHEBI:4139"/>
        <dbReference type="ChEBI" id="CHEBI:15377"/>
        <dbReference type="ChEBI" id="CHEBI:72961"/>
        <dbReference type="ChEBI" id="CHEBI:84720"/>
    </reaction>
    <physiologicalReaction direction="left-to-right" evidence="10">
        <dbReference type="Rhea" id="RHEA:59293"/>
    </physiologicalReaction>
</comment>
<evidence type="ECO:0000256" key="15">
    <source>
        <dbReference type="ARBA" id="ARBA00068094"/>
    </source>
</evidence>
<feature type="transmembrane region" description="Helical" evidence="20">
    <location>
        <begin position="448"/>
        <end position="469"/>
    </location>
</feature>
<dbReference type="GO" id="GO:0005783">
    <property type="term" value="C:endoplasmic reticulum"/>
    <property type="evidence" value="ECO:0007669"/>
    <property type="project" value="Ensembl"/>
</dbReference>
<reference evidence="21" key="2">
    <citation type="submission" date="2025-09" db="UniProtKB">
        <authorList>
            <consortium name="Ensembl"/>
        </authorList>
    </citation>
    <scope>IDENTIFICATION</scope>
</reference>
<evidence type="ECO:0000256" key="1">
    <source>
        <dbReference type="ARBA" id="ARBA00000448"/>
    </source>
</evidence>
<comment type="catalytic activity">
    <reaction evidence="13">
        <text>beta-D-glucosyl-(1&lt;-&gt;1)-sphing-4-enine + H2O = sphing-4-enine + D-glucose</text>
        <dbReference type="Rhea" id="RHEA:59288"/>
        <dbReference type="ChEBI" id="CHEBI:4167"/>
        <dbReference type="ChEBI" id="CHEBI:15377"/>
        <dbReference type="ChEBI" id="CHEBI:57756"/>
        <dbReference type="ChEBI" id="CHEBI:83992"/>
    </reaction>
    <physiologicalReaction direction="left-to-right" evidence="13">
        <dbReference type="Rhea" id="RHEA:59289"/>
    </physiologicalReaction>
</comment>
<dbReference type="EC" id="3.2.1.21" evidence="5"/>
<evidence type="ECO:0000256" key="2">
    <source>
        <dbReference type="ARBA" id="ARBA00001013"/>
    </source>
</evidence>
<evidence type="ECO:0000256" key="17">
    <source>
        <dbReference type="ARBA" id="ARBA00081896"/>
    </source>
</evidence>
<evidence type="ECO:0000256" key="11">
    <source>
        <dbReference type="ARBA" id="ARBA00051414"/>
    </source>
</evidence>
<dbReference type="PANTHER" id="PTHR10353">
    <property type="entry name" value="GLYCOSYL HYDROLASE"/>
    <property type="match status" value="1"/>
</dbReference>